<accession>A0A8H5GUF2</accession>
<proteinExistence type="predicted"/>
<evidence type="ECO:0000313" key="2">
    <source>
        <dbReference type="EMBL" id="KAF5371055.1"/>
    </source>
</evidence>
<organism evidence="2 3">
    <name type="scientific">Collybiopsis confluens</name>
    <dbReference type="NCBI Taxonomy" id="2823264"/>
    <lineage>
        <taxon>Eukaryota</taxon>
        <taxon>Fungi</taxon>
        <taxon>Dikarya</taxon>
        <taxon>Basidiomycota</taxon>
        <taxon>Agaricomycotina</taxon>
        <taxon>Agaricomycetes</taxon>
        <taxon>Agaricomycetidae</taxon>
        <taxon>Agaricales</taxon>
        <taxon>Marasmiineae</taxon>
        <taxon>Omphalotaceae</taxon>
        <taxon>Collybiopsis</taxon>
    </lineage>
</organism>
<feature type="compositionally biased region" description="Basic and acidic residues" evidence="1">
    <location>
        <begin position="89"/>
        <end position="100"/>
    </location>
</feature>
<sequence length="371" mass="41417">MDELNKEMSTLKARNNELERELDALKEKYHSVEEKRRMYRRKYRALKDQRPSSSVEISLIKQEKPEFAPFQSASGEKSHGTDSGGVKVEPSDERQLEKDDQSPGGVIIEFYDTGSRHSNGTKYGARIGLEIAAISVEGVEFRGESTHEAEQFILRRLIQAASLDDKKWTSRGICVLDHRSIVWLGSSNEHGLVLVPKTQSCPQYSLLSPHDSFSGQTRELFVRKRDSLHYTGSYVCGDAPAGMGMGGKAFRGDRGTVTDLMAQACYEIQTQSESDWISVADFEALCDDGKIRAEWISFRCVGFDQMLCDAFTRTSESEEVEMIEGSQGGREGTSGVGRKRKRLKVEADLEEANTKPGTSVPLGPTVKKKRL</sequence>
<protein>
    <submittedName>
        <fullName evidence="2">Uncharacterized protein</fullName>
    </submittedName>
</protein>
<reference evidence="2 3" key="1">
    <citation type="journal article" date="2020" name="ISME J.">
        <title>Uncovering the hidden diversity of litter-decomposition mechanisms in mushroom-forming fungi.</title>
        <authorList>
            <person name="Floudas D."/>
            <person name="Bentzer J."/>
            <person name="Ahren D."/>
            <person name="Johansson T."/>
            <person name="Persson P."/>
            <person name="Tunlid A."/>
        </authorList>
    </citation>
    <scope>NUCLEOTIDE SEQUENCE [LARGE SCALE GENOMIC DNA]</scope>
    <source>
        <strain evidence="2 3">CBS 406.79</strain>
    </source>
</reference>
<dbReference type="AlphaFoldDB" id="A0A8H5GUF2"/>
<feature type="compositionally biased region" description="Gly residues" evidence="1">
    <location>
        <begin position="326"/>
        <end position="335"/>
    </location>
</feature>
<feature type="region of interest" description="Disordered" evidence="1">
    <location>
        <begin position="318"/>
        <end position="371"/>
    </location>
</feature>
<comment type="caution">
    <text evidence="2">The sequence shown here is derived from an EMBL/GenBank/DDBJ whole genome shotgun (WGS) entry which is preliminary data.</text>
</comment>
<dbReference type="OrthoDB" id="3060478at2759"/>
<evidence type="ECO:0000313" key="3">
    <source>
        <dbReference type="Proteomes" id="UP000518752"/>
    </source>
</evidence>
<gene>
    <name evidence="2" type="ORF">D9757_010312</name>
</gene>
<dbReference type="Proteomes" id="UP000518752">
    <property type="component" value="Unassembled WGS sequence"/>
</dbReference>
<keyword evidence="3" id="KW-1185">Reference proteome</keyword>
<name>A0A8H5GUF2_9AGAR</name>
<evidence type="ECO:0000256" key="1">
    <source>
        <dbReference type="SAM" id="MobiDB-lite"/>
    </source>
</evidence>
<dbReference type="EMBL" id="JAACJN010000118">
    <property type="protein sequence ID" value="KAF5371055.1"/>
    <property type="molecule type" value="Genomic_DNA"/>
</dbReference>
<feature type="region of interest" description="Disordered" evidence="1">
    <location>
        <begin position="41"/>
        <end position="100"/>
    </location>
</feature>